<evidence type="ECO:0008006" key="4">
    <source>
        <dbReference type="Google" id="ProtNLM"/>
    </source>
</evidence>
<evidence type="ECO:0000256" key="1">
    <source>
        <dbReference type="SAM" id="MobiDB-lite"/>
    </source>
</evidence>
<evidence type="ECO:0000313" key="2">
    <source>
        <dbReference type="EMBL" id="KAH0755070.1"/>
    </source>
</evidence>
<name>A0ABQ7UT99_SOLTU</name>
<protein>
    <recommendedName>
        <fullName evidence="4">Ulp1 protease family, C-terminal catalytic domain containing protein</fullName>
    </recommendedName>
</protein>
<proteinExistence type="predicted"/>
<comment type="caution">
    <text evidence="2">The sequence shown here is derived from an EMBL/GenBank/DDBJ whole genome shotgun (WGS) entry which is preliminary data.</text>
</comment>
<gene>
    <name evidence="2" type="ORF">KY290_025340</name>
</gene>
<keyword evidence="3" id="KW-1185">Reference proteome</keyword>
<reference evidence="2 3" key="1">
    <citation type="journal article" date="2021" name="bioRxiv">
        <title>Chromosome-scale and haplotype-resolved genome assembly of a tetraploid potato cultivar.</title>
        <authorList>
            <person name="Sun H."/>
            <person name="Jiao W.-B."/>
            <person name="Krause K."/>
            <person name="Campoy J.A."/>
            <person name="Goel M."/>
            <person name="Folz-Donahue K."/>
            <person name="Kukat C."/>
            <person name="Huettel B."/>
            <person name="Schneeberger K."/>
        </authorList>
    </citation>
    <scope>NUCLEOTIDE SEQUENCE [LARGE SCALE GENOMIC DNA]</scope>
    <source>
        <strain evidence="2">SolTubOtavaFocal</strain>
        <tissue evidence="2">Leaves</tissue>
    </source>
</reference>
<accession>A0ABQ7UT99</accession>
<dbReference type="Proteomes" id="UP000826656">
    <property type="component" value="Unassembled WGS sequence"/>
</dbReference>
<evidence type="ECO:0000313" key="3">
    <source>
        <dbReference type="Proteomes" id="UP000826656"/>
    </source>
</evidence>
<feature type="region of interest" description="Disordered" evidence="1">
    <location>
        <begin position="1"/>
        <end position="38"/>
    </location>
</feature>
<organism evidence="2 3">
    <name type="scientific">Solanum tuberosum</name>
    <name type="common">Potato</name>
    <dbReference type="NCBI Taxonomy" id="4113"/>
    <lineage>
        <taxon>Eukaryota</taxon>
        <taxon>Viridiplantae</taxon>
        <taxon>Streptophyta</taxon>
        <taxon>Embryophyta</taxon>
        <taxon>Tracheophyta</taxon>
        <taxon>Spermatophyta</taxon>
        <taxon>Magnoliopsida</taxon>
        <taxon>eudicotyledons</taxon>
        <taxon>Gunneridae</taxon>
        <taxon>Pentapetalae</taxon>
        <taxon>asterids</taxon>
        <taxon>lamiids</taxon>
        <taxon>Solanales</taxon>
        <taxon>Solanaceae</taxon>
        <taxon>Solanoideae</taxon>
        <taxon>Solaneae</taxon>
        <taxon>Solanum</taxon>
    </lineage>
</organism>
<dbReference type="EMBL" id="JAIVGD010000018">
    <property type="protein sequence ID" value="KAH0755070.1"/>
    <property type="molecule type" value="Genomic_DNA"/>
</dbReference>
<sequence>MDKFLRISRRASTTSSTPPPKKRKNAHPVKSDVIGVNQPEQSVVQSNKNSLILVSGVNVPDAHVPSLDPKEPTDRSEIKQVKKYLKKYNISGTSTSLTMPEFNQEDHVVRPPTTNQLFDKWSSPIAMDLPDNDRFELDVVEDQEQNLIPEPKIVEDVDTCKEKEGRKDVSDLPHITEVHDEANVHQQDNEDVPVRCSKTFHQVMLDEHDADKVKDNVIKSDKSINLTISYHGSINSDSVSAGTQEAVDTLYGIHSPMGAQPLQVVTPQQLTDTHDLRSGNMLPMDTNVNEIVVHEVSKTLIQRLRLPSKIFQSPYVTIFGSSDKGKEKVDSELHIRPNHLFQDCGIIFRPPSALLDQ</sequence>